<dbReference type="EMBL" id="LR877145">
    <property type="protein sequence ID" value="CAD2213148.1"/>
    <property type="molecule type" value="Genomic_DNA"/>
</dbReference>
<organism evidence="1 2">
    <name type="scientific">Angomonas deanei</name>
    <dbReference type="NCBI Taxonomy" id="59799"/>
    <lineage>
        <taxon>Eukaryota</taxon>
        <taxon>Discoba</taxon>
        <taxon>Euglenozoa</taxon>
        <taxon>Kinetoplastea</taxon>
        <taxon>Metakinetoplastina</taxon>
        <taxon>Trypanosomatida</taxon>
        <taxon>Trypanosomatidae</taxon>
        <taxon>Strigomonadinae</taxon>
        <taxon>Angomonas</taxon>
    </lineage>
</organism>
<dbReference type="Proteomes" id="UP000515908">
    <property type="component" value="Chromosome 01"/>
</dbReference>
<dbReference type="VEuPathDB" id="TriTrypDB:ADEAN_000058400"/>
<keyword evidence="2" id="KW-1185">Reference proteome</keyword>
<proteinExistence type="predicted"/>
<name>A0A7G2C035_9TRYP</name>
<evidence type="ECO:0000313" key="2">
    <source>
        <dbReference type="Proteomes" id="UP000515908"/>
    </source>
</evidence>
<reference evidence="1 2" key="1">
    <citation type="submission" date="2020-08" db="EMBL/GenBank/DDBJ databases">
        <authorList>
            <person name="Newling K."/>
            <person name="Davey J."/>
            <person name="Forrester S."/>
        </authorList>
    </citation>
    <scope>NUCLEOTIDE SEQUENCE [LARGE SCALE GENOMIC DNA]</scope>
    <source>
        <strain evidence="2">Crithidia deanei Carvalho (ATCC PRA-265)</strain>
    </source>
</reference>
<gene>
    <name evidence="1" type="ORF">ADEAN_000058400</name>
</gene>
<accession>A0A7G2C035</accession>
<evidence type="ECO:0000313" key="1">
    <source>
        <dbReference type="EMBL" id="CAD2213148.1"/>
    </source>
</evidence>
<dbReference type="AlphaFoldDB" id="A0A7G2C035"/>
<sequence length="229" mass="25881">MNESDDTNLFIQYEGALFAKEKTRRVDEAASVALEEGLRAMECLAQLHRLHTVLPPNKATAQDSHIAIEPITRQTILTAWVRQLAPGEEVPHTAAATQLLSGLTSSLLSQEYACTARLGERVGQLHRCANTIRRVTGRVRDGQEGLQAVFIRSEEETKTTMDGMAFLAQLLSHNDTETNWGRYEAHLRQYLLNRRGHQTQTDVWNDRVRQQQQKVIHCVHSSIESLKSE</sequence>
<protein>
    <submittedName>
        <fullName evidence="1">Uncharacterized protein</fullName>
    </submittedName>
</protein>